<dbReference type="InterPro" id="IPR025800">
    <property type="entry name" value="CaM-Lys-N-MeTrfase"/>
</dbReference>
<dbReference type="InterPro" id="IPR029063">
    <property type="entry name" value="SAM-dependent_MTases_sf"/>
</dbReference>
<keyword evidence="6 7" id="KW-0808">Transferase</keyword>
<dbReference type="STRING" id="344882.ABB29_06540"/>
<gene>
    <name evidence="7" type="ORF">ABB29_06540</name>
</gene>
<dbReference type="AlphaFoldDB" id="A0A0R0CZ50"/>
<dbReference type="GO" id="GO:0018025">
    <property type="term" value="F:calmodulin-lysine N-methyltransferase activity"/>
    <property type="evidence" value="ECO:0007669"/>
    <property type="project" value="UniProtKB-EC"/>
</dbReference>
<name>A0A0R0CZ50_9GAMM</name>
<dbReference type="GO" id="GO:0005737">
    <property type="term" value="C:cytoplasm"/>
    <property type="evidence" value="ECO:0007669"/>
    <property type="project" value="UniProtKB-SubCell"/>
</dbReference>
<sequence>MSTYLTRRIELRIGELDFSLDALQDLQQFDDADGAAARAGISSALWPLFGQAWPAGSVLANYMADFEVGGMRILEIGCGLALSSLVLQQRGADITASDHHPLAEAFLQRNARLNQLALVPYQDLPWEIANHTLGRFDLIIGSDVLYERGHAAGIAALVQQHSQPSMQIVISDPGRGNSNHFSRALALQGFRVDEQRLRFNASDSLPFKGRLLHYRRDAPATA</sequence>
<dbReference type="PANTHER" id="PTHR13539:SF3">
    <property type="entry name" value="CALMODULIN-LYSINE N-METHYLTRANSFERASE"/>
    <property type="match status" value="1"/>
</dbReference>
<dbReference type="EC" id="2.1.1.60" evidence="2"/>
<keyword evidence="4" id="KW-0963">Cytoplasm</keyword>
<organism evidence="7 8">
    <name type="scientific">Pseudoxanthomonas dokdonensis</name>
    <dbReference type="NCBI Taxonomy" id="344882"/>
    <lineage>
        <taxon>Bacteria</taxon>
        <taxon>Pseudomonadati</taxon>
        <taxon>Pseudomonadota</taxon>
        <taxon>Gammaproteobacteria</taxon>
        <taxon>Lysobacterales</taxon>
        <taxon>Lysobacteraceae</taxon>
        <taxon>Pseudoxanthomonas</taxon>
    </lineage>
</organism>
<dbReference type="InterPro" id="IPR019410">
    <property type="entry name" value="Methyltransf_16"/>
</dbReference>
<dbReference type="PATRIC" id="fig|344882.3.peg.2646"/>
<comment type="subcellular location">
    <subcellularLocation>
        <location evidence="1">Cytoplasm</location>
    </subcellularLocation>
</comment>
<dbReference type="EMBL" id="LDJL01000006">
    <property type="protein sequence ID" value="KRG70408.1"/>
    <property type="molecule type" value="Genomic_DNA"/>
</dbReference>
<keyword evidence="5 7" id="KW-0489">Methyltransferase</keyword>
<evidence type="ECO:0000256" key="3">
    <source>
        <dbReference type="ARBA" id="ARBA00020594"/>
    </source>
</evidence>
<evidence type="ECO:0000313" key="8">
    <source>
        <dbReference type="Proteomes" id="UP000052052"/>
    </source>
</evidence>
<protein>
    <recommendedName>
        <fullName evidence="3">Calmodulin-lysine N-methyltransferase</fullName>
        <ecNumber evidence="2">2.1.1.60</ecNumber>
    </recommendedName>
</protein>
<evidence type="ECO:0000256" key="1">
    <source>
        <dbReference type="ARBA" id="ARBA00004496"/>
    </source>
</evidence>
<comment type="caution">
    <text evidence="7">The sequence shown here is derived from an EMBL/GenBank/DDBJ whole genome shotgun (WGS) entry which is preliminary data.</text>
</comment>
<dbReference type="Proteomes" id="UP000052052">
    <property type="component" value="Unassembled WGS sequence"/>
</dbReference>
<evidence type="ECO:0000256" key="4">
    <source>
        <dbReference type="ARBA" id="ARBA00022490"/>
    </source>
</evidence>
<keyword evidence="8" id="KW-1185">Reference proteome</keyword>
<dbReference type="SUPFAM" id="SSF53335">
    <property type="entry name" value="S-adenosyl-L-methionine-dependent methyltransferases"/>
    <property type="match status" value="1"/>
</dbReference>
<dbReference type="Pfam" id="PF10294">
    <property type="entry name" value="Methyltransf_16"/>
    <property type="match status" value="1"/>
</dbReference>
<evidence type="ECO:0000256" key="2">
    <source>
        <dbReference type="ARBA" id="ARBA00011914"/>
    </source>
</evidence>
<evidence type="ECO:0000256" key="5">
    <source>
        <dbReference type="ARBA" id="ARBA00022603"/>
    </source>
</evidence>
<dbReference type="OrthoDB" id="264333at2"/>
<accession>A0A0R0CZ50</accession>
<dbReference type="Gene3D" id="3.40.50.150">
    <property type="entry name" value="Vaccinia Virus protein VP39"/>
    <property type="match status" value="1"/>
</dbReference>
<proteinExistence type="predicted"/>
<dbReference type="PANTHER" id="PTHR13539">
    <property type="entry name" value="CALMODULIN-LYSINE N-METHYLTRANSFERASE"/>
    <property type="match status" value="1"/>
</dbReference>
<evidence type="ECO:0000256" key="6">
    <source>
        <dbReference type="ARBA" id="ARBA00022679"/>
    </source>
</evidence>
<dbReference type="GO" id="GO:0032259">
    <property type="term" value="P:methylation"/>
    <property type="evidence" value="ECO:0007669"/>
    <property type="project" value="UniProtKB-KW"/>
</dbReference>
<evidence type="ECO:0000313" key="7">
    <source>
        <dbReference type="EMBL" id="KRG70408.1"/>
    </source>
</evidence>
<reference evidence="7 8" key="1">
    <citation type="submission" date="2015-05" db="EMBL/GenBank/DDBJ databases">
        <title>Genome sequencing and analysis of members of genus Stenotrophomonas.</title>
        <authorList>
            <person name="Patil P.P."/>
            <person name="Midha S."/>
            <person name="Patil P.B."/>
        </authorList>
    </citation>
    <scope>NUCLEOTIDE SEQUENCE [LARGE SCALE GENOMIC DNA]</scope>
    <source>
        <strain evidence="7 8">DSM 21858</strain>
    </source>
</reference>
<dbReference type="RefSeq" id="WP_057657822.1">
    <property type="nucleotide sequence ID" value="NZ_LDJL01000006.1"/>
</dbReference>